<name>A0A699QX26_TANCI</name>
<evidence type="ECO:0000256" key="1">
    <source>
        <dbReference type="SAM" id="MobiDB-lite"/>
    </source>
</evidence>
<feature type="non-terminal residue" evidence="2">
    <location>
        <position position="1"/>
    </location>
</feature>
<accession>A0A699QX26</accession>
<feature type="compositionally biased region" description="Low complexity" evidence="1">
    <location>
        <begin position="109"/>
        <end position="126"/>
    </location>
</feature>
<protein>
    <recommendedName>
        <fullName evidence="3">Reverse transcriptase domain-containing protein</fullName>
    </recommendedName>
</protein>
<evidence type="ECO:0000313" key="2">
    <source>
        <dbReference type="EMBL" id="GFC73526.1"/>
    </source>
</evidence>
<reference evidence="2" key="1">
    <citation type="journal article" date="2019" name="Sci. Rep.">
        <title>Draft genome of Tanacetum cinerariifolium, the natural source of mosquito coil.</title>
        <authorList>
            <person name="Yamashiro T."/>
            <person name="Shiraishi A."/>
            <person name="Satake H."/>
            <person name="Nakayama K."/>
        </authorList>
    </citation>
    <scope>NUCLEOTIDE SEQUENCE</scope>
</reference>
<comment type="caution">
    <text evidence="2">The sequence shown here is derived from an EMBL/GenBank/DDBJ whole genome shotgun (WGS) entry which is preliminary data.</text>
</comment>
<sequence length="174" mass="19241">VAELKDMIRALLLDKKNQSLAPAPSPTAAPVKAVEPNCVTCGSAHSYQNCPATIGNVYRDNIQEYVSQAATANYNQGNTGFRTQMVVNQIRPPGFPPVQNHQNNQNNFNRGNNFNQNRGGNFNQGQLHRPQVNQPLAYQALAYQAPIPQTQSLSKTDFKSYIKANDAVLRNMQN</sequence>
<evidence type="ECO:0008006" key="3">
    <source>
        <dbReference type="Google" id="ProtNLM"/>
    </source>
</evidence>
<dbReference type="AlphaFoldDB" id="A0A699QX26"/>
<organism evidence="2">
    <name type="scientific">Tanacetum cinerariifolium</name>
    <name type="common">Dalmatian daisy</name>
    <name type="synonym">Chrysanthemum cinerariifolium</name>
    <dbReference type="NCBI Taxonomy" id="118510"/>
    <lineage>
        <taxon>Eukaryota</taxon>
        <taxon>Viridiplantae</taxon>
        <taxon>Streptophyta</taxon>
        <taxon>Embryophyta</taxon>
        <taxon>Tracheophyta</taxon>
        <taxon>Spermatophyta</taxon>
        <taxon>Magnoliopsida</taxon>
        <taxon>eudicotyledons</taxon>
        <taxon>Gunneridae</taxon>
        <taxon>Pentapetalae</taxon>
        <taxon>asterids</taxon>
        <taxon>campanulids</taxon>
        <taxon>Asterales</taxon>
        <taxon>Asteraceae</taxon>
        <taxon>Asteroideae</taxon>
        <taxon>Anthemideae</taxon>
        <taxon>Anthemidinae</taxon>
        <taxon>Tanacetum</taxon>
    </lineage>
</organism>
<feature type="region of interest" description="Disordered" evidence="1">
    <location>
        <begin position="109"/>
        <end position="128"/>
    </location>
</feature>
<gene>
    <name evidence="2" type="ORF">Tci_845496</name>
</gene>
<proteinExistence type="predicted"/>
<dbReference type="EMBL" id="BKCJ011042913">
    <property type="protein sequence ID" value="GFC73526.1"/>
    <property type="molecule type" value="Genomic_DNA"/>
</dbReference>